<dbReference type="InterPro" id="IPR001845">
    <property type="entry name" value="HTH_ArsR_DNA-bd_dom"/>
</dbReference>
<keyword evidence="1" id="KW-0805">Transcription regulation</keyword>
<accession>A0A0J6VTU5</accession>
<dbReference type="PROSITE" id="PS50987">
    <property type="entry name" value="HTH_ARSR_2"/>
    <property type="match status" value="1"/>
</dbReference>
<dbReference type="EMBL" id="JYNL01000041">
    <property type="protein sequence ID" value="KMO72897.1"/>
    <property type="molecule type" value="Genomic_DNA"/>
</dbReference>
<sequence>MNMSKPIDTCDLLCLDLPHAEAIRATVPDTNAVQAAATAARGLGDATRLSIAAALVAGDELCVCDMAWVVGMSQGLVSHHLRQLKNAALVSSRRQGKLVMYQLTDRGRQLTTAVLAGAAATARRDTDRV</sequence>
<dbReference type="GO" id="GO:0003677">
    <property type="term" value="F:DNA binding"/>
    <property type="evidence" value="ECO:0007669"/>
    <property type="project" value="UniProtKB-KW"/>
</dbReference>
<keyword evidence="2" id="KW-0238">DNA-binding</keyword>
<dbReference type="SMART" id="SM00418">
    <property type="entry name" value="HTH_ARSR"/>
    <property type="match status" value="1"/>
</dbReference>
<dbReference type="SMR" id="A0A0J6VTU5"/>
<dbReference type="PRINTS" id="PR00778">
    <property type="entry name" value="HTHARSR"/>
</dbReference>
<dbReference type="PANTHER" id="PTHR43132">
    <property type="entry name" value="ARSENICAL RESISTANCE OPERON REPRESSOR ARSR-RELATED"/>
    <property type="match status" value="1"/>
</dbReference>
<evidence type="ECO:0000256" key="1">
    <source>
        <dbReference type="ARBA" id="ARBA00023015"/>
    </source>
</evidence>
<evidence type="ECO:0000313" key="6">
    <source>
        <dbReference type="Proteomes" id="UP000036513"/>
    </source>
</evidence>
<dbReference type="Gene3D" id="1.10.10.10">
    <property type="entry name" value="Winged helix-like DNA-binding domain superfamily/Winged helix DNA-binding domain"/>
    <property type="match status" value="1"/>
</dbReference>
<name>A0A0J6VTU5_9MYCO</name>
<comment type="caution">
    <text evidence="5">The sequence shown here is derived from an EMBL/GenBank/DDBJ whole genome shotgun (WGS) entry which is preliminary data.</text>
</comment>
<dbReference type="InterPro" id="IPR036390">
    <property type="entry name" value="WH_DNA-bd_sf"/>
</dbReference>
<dbReference type="CDD" id="cd00090">
    <property type="entry name" value="HTH_ARSR"/>
    <property type="match status" value="1"/>
</dbReference>
<dbReference type="Proteomes" id="UP000036513">
    <property type="component" value="Unassembled WGS sequence"/>
</dbReference>
<evidence type="ECO:0000313" key="5">
    <source>
        <dbReference type="EMBL" id="KMO72897.1"/>
    </source>
</evidence>
<dbReference type="InterPro" id="IPR011991">
    <property type="entry name" value="ArsR-like_HTH"/>
</dbReference>
<reference evidence="5 6" key="1">
    <citation type="journal article" date="2015" name="Genome Biol. Evol.">
        <title>Characterization of Three Mycobacterium spp. with Potential Use in Bioremediation by Genome Sequencing and Comparative Genomics.</title>
        <authorList>
            <person name="Das S."/>
            <person name="Pettersson B.M."/>
            <person name="Behra P.R."/>
            <person name="Ramesh M."/>
            <person name="Dasgupta S."/>
            <person name="Bhattacharya A."/>
            <person name="Kirsebom L.A."/>
        </authorList>
    </citation>
    <scope>NUCLEOTIDE SEQUENCE [LARGE SCALE GENOMIC DNA]</scope>
    <source>
        <strain evidence="5 6">DSM 43826</strain>
    </source>
</reference>
<gene>
    <name evidence="5" type="primary">cadC_3</name>
    <name evidence="5" type="ORF">MCHLDSM_03882</name>
</gene>
<dbReference type="PATRIC" id="fig|37916.4.peg.3847"/>
<dbReference type="AlphaFoldDB" id="A0A0J6VTU5"/>
<dbReference type="InterPro" id="IPR018334">
    <property type="entry name" value="ArsR_HTH"/>
</dbReference>
<proteinExistence type="predicted"/>
<protein>
    <submittedName>
        <fullName evidence="5">Cadmium resistance transcriptional regulatory protein CadC</fullName>
    </submittedName>
</protein>
<dbReference type="PANTHER" id="PTHR43132:SF6">
    <property type="entry name" value="HTH-TYPE TRANSCRIPTIONAL REPRESSOR CZRA"/>
    <property type="match status" value="1"/>
</dbReference>
<dbReference type="NCBIfam" id="NF033788">
    <property type="entry name" value="HTH_metalloreg"/>
    <property type="match status" value="1"/>
</dbReference>
<dbReference type="InterPro" id="IPR051011">
    <property type="entry name" value="Metal_resp_trans_reg"/>
</dbReference>
<organism evidence="5 6">
    <name type="scientific">Mycolicibacterium chlorophenolicum</name>
    <dbReference type="NCBI Taxonomy" id="37916"/>
    <lineage>
        <taxon>Bacteria</taxon>
        <taxon>Bacillati</taxon>
        <taxon>Actinomycetota</taxon>
        <taxon>Actinomycetes</taxon>
        <taxon>Mycobacteriales</taxon>
        <taxon>Mycobacteriaceae</taxon>
        <taxon>Mycolicibacterium</taxon>
    </lineage>
</organism>
<evidence type="ECO:0000259" key="4">
    <source>
        <dbReference type="PROSITE" id="PS50987"/>
    </source>
</evidence>
<dbReference type="SUPFAM" id="SSF46785">
    <property type="entry name" value="Winged helix' DNA-binding domain"/>
    <property type="match status" value="1"/>
</dbReference>
<dbReference type="InterPro" id="IPR036388">
    <property type="entry name" value="WH-like_DNA-bd_sf"/>
</dbReference>
<feature type="domain" description="HTH arsR-type" evidence="4">
    <location>
        <begin position="28"/>
        <end position="122"/>
    </location>
</feature>
<dbReference type="STRING" id="37916.MCHLDSM_03882"/>
<evidence type="ECO:0000256" key="3">
    <source>
        <dbReference type="ARBA" id="ARBA00023163"/>
    </source>
</evidence>
<evidence type="ECO:0000256" key="2">
    <source>
        <dbReference type="ARBA" id="ARBA00023125"/>
    </source>
</evidence>
<dbReference type="PROSITE" id="PS00846">
    <property type="entry name" value="HTH_ARSR_1"/>
    <property type="match status" value="1"/>
</dbReference>
<keyword evidence="6" id="KW-1185">Reference proteome</keyword>
<dbReference type="GO" id="GO:0003700">
    <property type="term" value="F:DNA-binding transcription factor activity"/>
    <property type="evidence" value="ECO:0007669"/>
    <property type="project" value="InterPro"/>
</dbReference>
<keyword evidence="3" id="KW-0804">Transcription</keyword>
<dbReference type="Pfam" id="PF01022">
    <property type="entry name" value="HTH_5"/>
    <property type="match status" value="1"/>
</dbReference>